<keyword evidence="7 8" id="KW-0472">Membrane</keyword>
<accession>A0AAJ6BEY0</accession>
<dbReference type="InterPro" id="IPR006512">
    <property type="entry name" value="YidE_YbjL"/>
</dbReference>
<dbReference type="NCBIfam" id="TIGR01625">
    <property type="entry name" value="YidE_YbjL_dupl"/>
    <property type="match status" value="2"/>
</dbReference>
<evidence type="ECO:0000256" key="6">
    <source>
        <dbReference type="ARBA" id="ARBA00022989"/>
    </source>
</evidence>
<protein>
    <submittedName>
        <fullName evidence="11">Transporter</fullName>
    </submittedName>
</protein>
<comment type="subcellular location">
    <subcellularLocation>
        <location evidence="1">Cell membrane</location>
        <topology evidence="1">Multi-pass membrane protein</topology>
    </subcellularLocation>
</comment>
<dbReference type="InterPro" id="IPR036721">
    <property type="entry name" value="RCK_C_sf"/>
</dbReference>
<keyword evidence="4" id="KW-1003">Cell membrane</keyword>
<evidence type="ECO:0000256" key="8">
    <source>
        <dbReference type="SAM" id="Phobius"/>
    </source>
</evidence>
<feature type="transmembrane region" description="Helical" evidence="8">
    <location>
        <begin position="377"/>
        <end position="397"/>
    </location>
</feature>
<feature type="domain" description="YidE/YbjL duplication" evidence="10">
    <location>
        <begin position="21"/>
        <end position="183"/>
    </location>
</feature>
<dbReference type="InterPro" id="IPR006037">
    <property type="entry name" value="RCK_C"/>
</dbReference>
<feature type="transmembrane region" description="Helical" evidence="8">
    <location>
        <begin position="440"/>
        <end position="458"/>
    </location>
</feature>
<gene>
    <name evidence="11" type="ORF">P0Y53_14335</name>
</gene>
<evidence type="ECO:0000256" key="5">
    <source>
        <dbReference type="ARBA" id="ARBA00022692"/>
    </source>
</evidence>
<dbReference type="InterPro" id="IPR050144">
    <property type="entry name" value="AAE_transporter"/>
</dbReference>
<dbReference type="Pfam" id="PF06826">
    <property type="entry name" value="Asp-Al_Ex"/>
    <property type="match status" value="2"/>
</dbReference>
<feature type="transmembrane region" description="Helical" evidence="8">
    <location>
        <begin position="70"/>
        <end position="89"/>
    </location>
</feature>
<dbReference type="NCBIfam" id="NF003007">
    <property type="entry name" value="PRK03818.1"/>
    <property type="match status" value="1"/>
</dbReference>
<dbReference type="GO" id="GO:0006813">
    <property type="term" value="P:potassium ion transport"/>
    <property type="evidence" value="ECO:0007669"/>
    <property type="project" value="InterPro"/>
</dbReference>
<keyword evidence="3" id="KW-0813">Transport</keyword>
<feature type="transmembrane region" description="Helical" evidence="8">
    <location>
        <begin position="101"/>
        <end position="121"/>
    </location>
</feature>
<dbReference type="PANTHER" id="PTHR30445">
    <property type="entry name" value="K(+)_H(+) ANTIPORTER SUBUNIT KHTT"/>
    <property type="match status" value="1"/>
</dbReference>
<feature type="transmembrane region" description="Helical" evidence="8">
    <location>
        <begin position="470"/>
        <end position="495"/>
    </location>
</feature>
<evidence type="ECO:0000259" key="9">
    <source>
        <dbReference type="Pfam" id="PF02080"/>
    </source>
</evidence>
<dbReference type="Proteomes" id="UP001220610">
    <property type="component" value="Chromosome"/>
</dbReference>
<evidence type="ECO:0000256" key="1">
    <source>
        <dbReference type="ARBA" id="ARBA00004651"/>
    </source>
</evidence>
<feature type="transmembrane region" description="Helical" evidence="8">
    <location>
        <begin position="409"/>
        <end position="428"/>
    </location>
</feature>
<reference evidence="11" key="1">
    <citation type="submission" date="2023-03" db="EMBL/GenBank/DDBJ databases">
        <title>Andean soil-derived lignocellulolytic bacterial consortium as a source of novel taxa and putative plastic-active enzymes.</title>
        <authorList>
            <person name="Diaz-Garcia L."/>
            <person name="Chuvochina M."/>
            <person name="Feuerriegel G."/>
            <person name="Bunk B."/>
            <person name="Sproer C."/>
            <person name="Streit W.R."/>
            <person name="Rodriguez L.M."/>
            <person name="Overmann J."/>
            <person name="Jimenez D.J."/>
        </authorList>
    </citation>
    <scope>NUCLEOTIDE SEQUENCE</scope>
    <source>
        <strain evidence="11">MAG 7</strain>
    </source>
</reference>
<keyword evidence="5 8" id="KW-0812">Transmembrane</keyword>
<dbReference type="GO" id="GO:0005886">
    <property type="term" value="C:plasma membrane"/>
    <property type="evidence" value="ECO:0007669"/>
    <property type="project" value="UniProtKB-SubCell"/>
</dbReference>
<comment type="similarity">
    <text evidence="2">Belongs to the AAE transporter (TC 2.A.81) family.</text>
</comment>
<evidence type="ECO:0000256" key="3">
    <source>
        <dbReference type="ARBA" id="ARBA00022448"/>
    </source>
</evidence>
<feature type="transmembrane region" description="Helical" evidence="8">
    <location>
        <begin position="535"/>
        <end position="554"/>
    </location>
</feature>
<organism evidence="11 12">
    <name type="scientific">Candidatus Pseudobacter hemicellulosilyticus</name>
    <dbReference type="NCBI Taxonomy" id="3121375"/>
    <lineage>
        <taxon>Bacteria</taxon>
        <taxon>Pseudomonadati</taxon>
        <taxon>Bacteroidota</taxon>
        <taxon>Chitinophagia</taxon>
        <taxon>Chitinophagales</taxon>
        <taxon>Chitinophagaceae</taxon>
        <taxon>Pseudobacter</taxon>
    </lineage>
</organism>
<evidence type="ECO:0000256" key="2">
    <source>
        <dbReference type="ARBA" id="ARBA00009854"/>
    </source>
</evidence>
<dbReference type="AlphaFoldDB" id="A0AAJ6BEY0"/>
<evidence type="ECO:0000313" key="12">
    <source>
        <dbReference type="Proteomes" id="UP001220610"/>
    </source>
</evidence>
<dbReference type="Pfam" id="PF02080">
    <property type="entry name" value="TrkA_C"/>
    <property type="match status" value="1"/>
</dbReference>
<feature type="domain" description="YidE/YbjL duplication" evidence="10">
    <location>
        <begin position="380"/>
        <end position="550"/>
    </location>
</feature>
<dbReference type="PANTHER" id="PTHR30445:SF3">
    <property type="entry name" value="TRANSPORT PROTEIN YIDE-RELATED"/>
    <property type="match status" value="1"/>
</dbReference>
<evidence type="ECO:0000259" key="10">
    <source>
        <dbReference type="Pfam" id="PF06826"/>
    </source>
</evidence>
<feature type="transmembrane region" description="Helical" evidence="8">
    <location>
        <begin position="38"/>
        <end position="58"/>
    </location>
</feature>
<dbReference type="SUPFAM" id="SSF116726">
    <property type="entry name" value="TrkA C-terminal domain-like"/>
    <property type="match status" value="2"/>
</dbReference>
<dbReference type="Gene3D" id="3.30.70.1450">
    <property type="entry name" value="Regulator of K+ conductance, C-terminal domain"/>
    <property type="match status" value="2"/>
</dbReference>
<proteinExistence type="inferred from homology"/>
<dbReference type="EMBL" id="CP119311">
    <property type="protein sequence ID" value="WEK33667.1"/>
    <property type="molecule type" value="Genomic_DNA"/>
</dbReference>
<name>A0AAJ6BEY0_9BACT</name>
<evidence type="ECO:0000256" key="4">
    <source>
        <dbReference type="ARBA" id="ARBA00022475"/>
    </source>
</evidence>
<dbReference type="GO" id="GO:0008324">
    <property type="term" value="F:monoatomic cation transmembrane transporter activity"/>
    <property type="evidence" value="ECO:0007669"/>
    <property type="project" value="InterPro"/>
</dbReference>
<feature type="transmembrane region" description="Helical" evidence="8">
    <location>
        <begin position="163"/>
        <end position="183"/>
    </location>
</feature>
<evidence type="ECO:0000313" key="11">
    <source>
        <dbReference type="EMBL" id="WEK33667.1"/>
    </source>
</evidence>
<feature type="transmembrane region" description="Helical" evidence="8">
    <location>
        <begin position="12"/>
        <end position="31"/>
    </location>
</feature>
<evidence type="ECO:0000256" key="7">
    <source>
        <dbReference type="ARBA" id="ARBA00023136"/>
    </source>
</evidence>
<keyword evidence="6 8" id="KW-1133">Transmembrane helix</keyword>
<sequence>MNWFIALFTEPSIAQTVVVYGLVIALGLWLGRIRILGISLGVTWVLFMGLLFSYFGIVLDADISHFLRDFGLILFVYSIGLQVGPGFFASLKKNALTTNMLAFLVVLTGVSVTLLLAWISGFPMPIMTGVMSGAVTNTPGLAAAQTAMKDLHIADGSSSMMTLAYAVAYPFGVFGIIGSLILLKKFFGVNIQHEREMHRKLFFFRSNRPIAIHLTLHNQQLAGHPLRRIFEKLPEPIVVSRIFHGGRILTPDPDFVLAAGDVLLVIAPKRELELVKDLIGPPSDMNLREAPNCDLVSRTIIVTRTEVTHKRLGDIPEIHQHDFTITRLERAGIEMVTHGNTYLQLGDTLRVVGTREGIELVAKAVGNSLKRLEHPELAPIFIGIVLGVLLGSIPIHFPNVPVPVKIGLAGGPLIVALLLSRFGSIFYLNNYTTNSANLMIRELGICLFLCSVGLGSGSNLTTAFAGGNGWWWVLMGLCITMIPMLLVGCIAHWVFRKTYFEICGLLSGASTDPPALAFALKMAGNDIPTANYATVYPLAMIFRIIAAQLLIVLFG</sequence>
<feature type="domain" description="RCK C-terminal" evidence="9">
    <location>
        <begin position="219"/>
        <end position="280"/>
    </location>
</feature>